<evidence type="ECO:0000313" key="1">
    <source>
        <dbReference type="EMBL" id="KAE8153092.1"/>
    </source>
</evidence>
<dbReference type="InterPro" id="IPR007817">
    <property type="entry name" value="Isocyanide_synthase_DIT1"/>
</dbReference>
<dbReference type="AlphaFoldDB" id="A0A5N6U3F4"/>
<dbReference type="OrthoDB" id="429813at2759"/>
<name>A0A5N6U3F4_ASPAV</name>
<dbReference type="Proteomes" id="UP000325780">
    <property type="component" value="Unassembled WGS sequence"/>
</dbReference>
<dbReference type="EMBL" id="ML742043">
    <property type="protein sequence ID" value="KAE8153092.1"/>
    <property type="molecule type" value="Genomic_DNA"/>
</dbReference>
<organism evidence="1 2">
    <name type="scientific">Aspergillus avenaceus</name>
    <dbReference type="NCBI Taxonomy" id="36643"/>
    <lineage>
        <taxon>Eukaryota</taxon>
        <taxon>Fungi</taxon>
        <taxon>Dikarya</taxon>
        <taxon>Ascomycota</taxon>
        <taxon>Pezizomycotina</taxon>
        <taxon>Eurotiomycetes</taxon>
        <taxon>Eurotiomycetidae</taxon>
        <taxon>Eurotiales</taxon>
        <taxon>Aspergillaceae</taxon>
        <taxon>Aspergillus</taxon>
        <taxon>Aspergillus subgen. Circumdati</taxon>
    </lineage>
</organism>
<keyword evidence="2" id="KW-1185">Reference proteome</keyword>
<gene>
    <name evidence="1" type="ORF">BDV25DRAFT_137162</name>
</gene>
<reference evidence="1 2" key="1">
    <citation type="submission" date="2019-04" db="EMBL/GenBank/DDBJ databases">
        <title>Friends and foes A comparative genomics study of 23 Aspergillus species from section Flavi.</title>
        <authorList>
            <consortium name="DOE Joint Genome Institute"/>
            <person name="Kjaerbolling I."/>
            <person name="Vesth T."/>
            <person name="Frisvad J.C."/>
            <person name="Nybo J.L."/>
            <person name="Theobald S."/>
            <person name="Kildgaard S."/>
            <person name="Isbrandt T."/>
            <person name="Kuo A."/>
            <person name="Sato A."/>
            <person name="Lyhne E.K."/>
            <person name="Kogle M.E."/>
            <person name="Wiebenga A."/>
            <person name="Kun R.S."/>
            <person name="Lubbers R.J."/>
            <person name="Makela M.R."/>
            <person name="Barry K."/>
            <person name="Chovatia M."/>
            <person name="Clum A."/>
            <person name="Daum C."/>
            <person name="Haridas S."/>
            <person name="He G."/>
            <person name="LaButti K."/>
            <person name="Lipzen A."/>
            <person name="Mondo S."/>
            <person name="Riley R."/>
            <person name="Salamov A."/>
            <person name="Simmons B.A."/>
            <person name="Magnuson J.K."/>
            <person name="Henrissat B."/>
            <person name="Mortensen U.H."/>
            <person name="Larsen T.O."/>
            <person name="Devries R.P."/>
            <person name="Grigoriev I.V."/>
            <person name="Machida M."/>
            <person name="Baker S.E."/>
            <person name="Andersen M.R."/>
        </authorList>
    </citation>
    <scope>NUCLEOTIDE SEQUENCE [LARGE SCALE GENOMIC DNA]</scope>
    <source>
        <strain evidence="1 2">IBT 18842</strain>
    </source>
</reference>
<sequence length="522" mass="58813">MVLPAPTASVYDRTLAVYIRSQDGNLLRCLGKYHEQIESTWDTIRAAVTLDASNTYQYLRVPFSDVKNGHGDIILDIYERRGDGTGIVGLALLPGMSTYFIGDQSLDQFFADLILKRIGADALNWQEIVGPTNESTVTQIVSLFSDNLRHHAHNDQWEVKGREYFTNRVRFYVQQNATLQLCLPAFPCKSSNPNKVLGTSPDKGEEIALRRLHRFVQRAEDLYPPGAKISIISDGHVFSDCIGVDDETVDEYGARLQQLNRAISMEPGGKTDRVQFQSLVDLLDLRSYLGLTVDQPLKMPELQHKLATILDNTAEICRRILVAGCQPPPEHLRAQIDSEESSTLALYRGFSRFMVEDLDRHPLTEPLSRSQRKKLAAKVSFDMILRNQAYSNLVELLLPDYIRLSIHAHDNSGPKFGIRLFDPETIRAITGLHCLGHPDRDSSDGIISAAHLLYIPTPWHNCIVRVDDDPMLYIMKYGAVKEAVSVHKYDLVLVDHDETKGEGAFIWLKRKRVPMSLSSKCG</sequence>
<evidence type="ECO:0000313" key="2">
    <source>
        <dbReference type="Proteomes" id="UP000325780"/>
    </source>
</evidence>
<accession>A0A5N6U3F4</accession>
<dbReference type="Pfam" id="PF05141">
    <property type="entry name" value="DIT1_PvcA"/>
    <property type="match status" value="1"/>
</dbReference>
<dbReference type="PANTHER" id="PTHR37285:SF5">
    <property type="entry name" value="SPORE WALL MATURATION PROTEIN DIT1"/>
    <property type="match status" value="1"/>
</dbReference>
<proteinExistence type="predicted"/>
<protein>
    <submittedName>
        <fullName evidence="1">Pyoverdine/dityrosine biosynthesis protein-domain-containing protein</fullName>
    </submittedName>
</protein>
<dbReference type="PANTHER" id="PTHR37285">
    <property type="entry name" value="SPORE WALL MATURATION PROTEIN DIT1"/>
    <property type="match status" value="1"/>
</dbReference>